<keyword evidence="7" id="KW-0808">Transferase</keyword>
<evidence type="ECO:0000256" key="18">
    <source>
        <dbReference type="SAM" id="Phobius"/>
    </source>
</evidence>
<keyword evidence="11 17" id="KW-0547">Nucleotide-binding</keyword>
<dbReference type="Gene3D" id="3.30.200.20">
    <property type="entry name" value="Phosphorylase Kinase, domain 1"/>
    <property type="match status" value="1"/>
</dbReference>
<comment type="subcellular location">
    <subcellularLocation>
        <location evidence="1">Cell membrane</location>
        <topology evidence="1">Single-pass type I membrane protein</topology>
    </subcellularLocation>
</comment>
<keyword evidence="9" id="KW-0732">Signal</keyword>
<comment type="similarity">
    <text evidence="3">In the C-terminal section; belongs to the protein kinase superfamily. Ser/Thr protein kinase family.</text>
</comment>
<dbReference type="Gene3D" id="1.10.510.10">
    <property type="entry name" value="Transferase(Phosphotransferase) domain 1"/>
    <property type="match status" value="1"/>
</dbReference>
<dbReference type="InterPro" id="IPR001220">
    <property type="entry name" value="Legume_lectin_dom"/>
</dbReference>
<evidence type="ECO:0000313" key="20">
    <source>
        <dbReference type="EMBL" id="KAK1619243.1"/>
    </source>
</evidence>
<keyword evidence="8 18" id="KW-0812">Transmembrane</keyword>
<evidence type="ECO:0000313" key="21">
    <source>
        <dbReference type="Proteomes" id="UP001231189"/>
    </source>
</evidence>
<evidence type="ECO:0000256" key="5">
    <source>
        <dbReference type="ARBA" id="ARBA00022475"/>
    </source>
</evidence>
<evidence type="ECO:0000256" key="14">
    <source>
        <dbReference type="ARBA" id="ARBA00022989"/>
    </source>
</evidence>
<dbReference type="EC" id="2.7.11.1" evidence="4"/>
<dbReference type="InterPro" id="IPR017441">
    <property type="entry name" value="Protein_kinase_ATP_BS"/>
</dbReference>
<dbReference type="FunFam" id="3.30.200.20:FF:000320">
    <property type="entry name" value="probable L-type lectin-domain containing receptor kinase S.5"/>
    <property type="match status" value="1"/>
</dbReference>
<keyword evidence="15 18" id="KW-0472">Membrane</keyword>
<dbReference type="PANTHER" id="PTHR27007">
    <property type="match status" value="1"/>
</dbReference>
<dbReference type="PROSITE" id="PS00107">
    <property type="entry name" value="PROTEIN_KINASE_ATP"/>
    <property type="match status" value="1"/>
</dbReference>
<dbReference type="Pfam" id="PF00139">
    <property type="entry name" value="Lectin_legB"/>
    <property type="match status" value="1"/>
</dbReference>
<keyword evidence="12" id="KW-0418">Kinase</keyword>
<feature type="domain" description="Protein kinase" evidence="19">
    <location>
        <begin position="392"/>
        <end position="686"/>
    </location>
</feature>
<keyword evidence="14 18" id="KW-1133">Transmembrane helix</keyword>
<evidence type="ECO:0000256" key="16">
    <source>
        <dbReference type="ARBA" id="ARBA00023180"/>
    </source>
</evidence>
<dbReference type="Pfam" id="PF00069">
    <property type="entry name" value="Pkinase"/>
    <property type="match status" value="1"/>
</dbReference>
<evidence type="ECO:0000256" key="3">
    <source>
        <dbReference type="ARBA" id="ARBA00010217"/>
    </source>
</evidence>
<evidence type="ECO:0000256" key="8">
    <source>
        <dbReference type="ARBA" id="ARBA00022692"/>
    </source>
</evidence>
<evidence type="ECO:0000259" key="19">
    <source>
        <dbReference type="PROSITE" id="PS50011"/>
    </source>
</evidence>
<dbReference type="PROSITE" id="PS00307">
    <property type="entry name" value="LECTIN_LEGUME_BETA"/>
    <property type="match status" value="1"/>
</dbReference>
<reference evidence="20" key="1">
    <citation type="submission" date="2023-07" db="EMBL/GenBank/DDBJ databases">
        <title>A chromosome-level genome assembly of Lolium multiflorum.</title>
        <authorList>
            <person name="Chen Y."/>
            <person name="Copetti D."/>
            <person name="Kolliker R."/>
            <person name="Studer B."/>
        </authorList>
    </citation>
    <scope>NUCLEOTIDE SEQUENCE</scope>
    <source>
        <strain evidence="20">02402/16</strain>
        <tissue evidence="20">Leaf</tissue>
    </source>
</reference>
<dbReference type="FunFam" id="1.10.510.10:FF:000444">
    <property type="entry name" value="probable L-type lectin-domain containing receptor kinase S.5"/>
    <property type="match status" value="1"/>
</dbReference>
<evidence type="ECO:0000256" key="1">
    <source>
        <dbReference type="ARBA" id="ARBA00004251"/>
    </source>
</evidence>
<proteinExistence type="inferred from homology"/>
<dbReference type="SUPFAM" id="SSF56112">
    <property type="entry name" value="Protein kinase-like (PK-like)"/>
    <property type="match status" value="1"/>
</dbReference>
<dbReference type="AlphaFoldDB" id="A0AAD8RHA2"/>
<comment type="similarity">
    <text evidence="2">In the N-terminal section; belongs to the leguminous lectin family.</text>
</comment>
<dbReference type="SUPFAM" id="SSF49899">
    <property type="entry name" value="Concanavalin A-like lectins/glucanases"/>
    <property type="match status" value="1"/>
</dbReference>
<dbReference type="InterPro" id="IPR011009">
    <property type="entry name" value="Kinase-like_dom_sf"/>
</dbReference>
<name>A0AAD8RHA2_LOLMU</name>
<accession>A0AAD8RHA2</accession>
<keyword evidence="13 17" id="KW-0067">ATP-binding</keyword>
<keyword evidence="10" id="KW-0430">Lectin</keyword>
<dbReference type="GO" id="GO:0030246">
    <property type="term" value="F:carbohydrate binding"/>
    <property type="evidence" value="ECO:0007669"/>
    <property type="project" value="UniProtKB-KW"/>
</dbReference>
<protein>
    <recommendedName>
        <fullName evidence="4">non-specific serine/threonine protein kinase</fullName>
        <ecNumber evidence="4">2.7.11.1</ecNumber>
    </recommendedName>
</protein>
<dbReference type="InterPro" id="IPR000719">
    <property type="entry name" value="Prot_kinase_dom"/>
</dbReference>
<keyword evidence="21" id="KW-1185">Reference proteome</keyword>
<dbReference type="GO" id="GO:0005886">
    <property type="term" value="C:plasma membrane"/>
    <property type="evidence" value="ECO:0007669"/>
    <property type="project" value="UniProtKB-SubCell"/>
</dbReference>
<evidence type="ECO:0000256" key="15">
    <source>
        <dbReference type="ARBA" id="ARBA00023136"/>
    </source>
</evidence>
<dbReference type="InterPro" id="IPR013320">
    <property type="entry name" value="ConA-like_dom_sf"/>
</dbReference>
<dbReference type="CDD" id="cd14066">
    <property type="entry name" value="STKc_IRAK"/>
    <property type="match status" value="1"/>
</dbReference>
<feature type="transmembrane region" description="Helical" evidence="18">
    <location>
        <begin position="327"/>
        <end position="349"/>
    </location>
</feature>
<dbReference type="EMBL" id="JAUUTY010000006">
    <property type="protein sequence ID" value="KAK1619243.1"/>
    <property type="molecule type" value="Genomic_DNA"/>
</dbReference>
<dbReference type="Proteomes" id="UP001231189">
    <property type="component" value="Unassembled WGS sequence"/>
</dbReference>
<evidence type="ECO:0000256" key="6">
    <source>
        <dbReference type="ARBA" id="ARBA00022527"/>
    </source>
</evidence>
<evidence type="ECO:0000256" key="12">
    <source>
        <dbReference type="ARBA" id="ARBA00022777"/>
    </source>
</evidence>
<feature type="binding site" evidence="17">
    <location>
        <position position="424"/>
    </location>
    <ligand>
        <name>ATP</name>
        <dbReference type="ChEBI" id="CHEBI:30616"/>
    </ligand>
</feature>
<dbReference type="InterPro" id="IPR019825">
    <property type="entry name" value="Lectin_legB_Mn/Ca_BS"/>
</dbReference>
<evidence type="ECO:0000256" key="9">
    <source>
        <dbReference type="ARBA" id="ARBA00022729"/>
    </source>
</evidence>
<evidence type="ECO:0000256" key="4">
    <source>
        <dbReference type="ARBA" id="ARBA00012513"/>
    </source>
</evidence>
<organism evidence="20 21">
    <name type="scientific">Lolium multiflorum</name>
    <name type="common">Italian ryegrass</name>
    <name type="synonym">Lolium perenne subsp. multiflorum</name>
    <dbReference type="NCBI Taxonomy" id="4521"/>
    <lineage>
        <taxon>Eukaryota</taxon>
        <taxon>Viridiplantae</taxon>
        <taxon>Streptophyta</taxon>
        <taxon>Embryophyta</taxon>
        <taxon>Tracheophyta</taxon>
        <taxon>Spermatophyta</taxon>
        <taxon>Magnoliopsida</taxon>
        <taxon>Liliopsida</taxon>
        <taxon>Poales</taxon>
        <taxon>Poaceae</taxon>
        <taxon>BOP clade</taxon>
        <taxon>Pooideae</taxon>
        <taxon>Poodae</taxon>
        <taxon>Poeae</taxon>
        <taxon>Poeae Chloroplast Group 2 (Poeae type)</taxon>
        <taxon>Loliodinae</taxon>
        <taxon>Loliinae</taxon>
        <taxon>Lolium</taxon>
    </lineage>
</organism>
<sequence>MAPSRRPQSASTAGFAVVLLVYAISVCSLLPAVVAQSATFTRTVGGTDFTTFSFPSFDITLMKLPGNLTFSNNATVSSHALQITPDTMNDPDRFLVNRAGRIMFATPYVLWASNASNSSADGRRVASFSTVFNINLYRANASVKGEGLAFVVASGGGADPPPGSVGEYLGLTNVSTDGSAANEFVAVEFDSVKQPYDPDDNHVGLDVNGVQSKVAASLTPFGIQLAPALTNTSTDDGTYFVWVDYNGTSRHVWVYMAKTESKPATPVLNASLDLSTVLLNKTAYFGFSASTGVAYQLNCVRMWNMTVEILPGTATPGKKETLSGWKLGLTIGVPSAVALALGLFLGLYIRNRRRRIGDDPNSLFHNTIDLTSMAGVPKEFDYKELRKGTNNFDEKMKLGEGGYGVVYRATVVGEHGQTVEVAVKQFSGANTKGQEDFLAELSIINLLRHRNLVKLLGWCHQNGVLLLVYDFMPNGSLDRHLFGGPESPILTWEQRYKIVAGVASALNYLHHEYDQRVIHRDLKPSNIMLDKDFNARLGDFGLARALESDKTSYTDLIGVPGTLGYIAPECFHTGRATRESDVFGLGAVILEIVSGRRVSYSNQVGCSQLLEGVWQLHGVGGGRVLDAVDRRLADGEFDEDDAERLLLLGLACSHPNPGERPRAKEIVQILTRAAPAPEVPAAKPAFMWPVQPVAAFAGEDGEMPTSGVSTAMTSSSSYSYYASSAGWTTQNYLLSRDHDLTERDPSTV</sequence>
<gene>
    <name evidence="20" type="ORF">QYE76_024760</name>
</gene>
<keyword evidence="5" id="KW-1003">Cell membrane</keyword>
<keyword evidence="16" id="KW-0325">Glycoprotein</keyword>
<dbReference type="InterPro" id="IPR050528">
    <property type="entry name" value="L-type_Lectin-RKs"/>
</dbReference>
<dbReference type="CDD" id="cd06899">
    <property type="entry name" value="lectin_legume_LecRK_Arcelin_ConA"/>
    <property type="match status" value="1"/>
</dbReference>
<dbReference type="InterPro" id="IPR008271">
    <property type="entry name" value="Ser/Thr_kinase_AS"/>
</dbReference>
<evidence type="ECO:0000256" key="2">
    <source>
        <dbReference type="ARBA" id="ARBA00008536"/>
    </source>
</evidence>
<evidence type="ECO:0000256" key="17">
    <source>
        <dbReference type="PROSITE-ProRule" id="PRU10141"/>
    </source>
</evidence>
<evidence type="ECO:0000256" key="13">
    <source>
        <dbReference type="ARBA" id="ARBA00022840"/>
    </source>
</evidence>
<dbReference type="FunFam" id="2.60.120.200:FF:000164">
    <property type="entry name" value="Putative L-type lectin-domain containing receptor kinase S.5"/>
    <property type="match status" value="1"/>
</dbReference>
<evidence type="ECO:0000256" key="10">
    <source>
        <dbReference type="ARBA" id="ARBA00022734"/>
    </source>
</evidence>
<dbReference type="PROSITE" id="PS50011">
    <property type="entry name" value="PROTEIN_KINASE_DOM"/>
    <property type="match status" value="1"/>
</dbReference>
<dbReference type="PROSITE" id="PS00108">
    <property type="entry name" value="PROTEIN_KINASE_ST"/>
    <property type="match status" value="1"/>
</dbReference>
<dbReference type="GO" id="GO:0004674">
    <property type="term" value="F:protein serine/threonine kinase activity"/>
    <property type="evidence" value="ECO:0007669"/>
    <property type="project" value="UniProtKB-KW"/>
</dbReference>
<evidence type="ECO:0000256" key="11">
    <source>
        <dbReference type="ARBA" id="ARBA00022741"/>
    </source>
</evidence>
<dbReference type="Gene3D" id="2.60.120.200">
    <property type="match status" value="1"/>
</dbReference>
<dbReference type="SMART" id="SM00220">
    <property type="entry name" value="S_TKc"/>
    <property type="match status" value="1"/>
</dbReference>
<evidence type="ECO:0000256" key="7">
    <source>
        <dbReference type="ARBA" id="ARBA00022679"/>
    </source>
</evidence>
<dbReference type="GO" id="GO:0005524">
    <property type="term" value="F:ATP binding"/>
    <property type="evidence" value="ECO:0007669"/>
    <property type="project" value="UniProtKB-UniRule"/>
</dbReference>
<keyword evidence="6" id="KW-0723">Serine/threonine-protein kinase</keyword>
<comment type="caution">
    <text evidence="20">The sequence shown here is derived from an EMBL/GenBank/DDBJ whole genome shotgun (WGS) entry which is preliminary data.</text>
</comment>